<evidence type="ECO:0000256" key="5">
    <source>
        <dbReference type="ARBA" id="ARBA00022645"/>
    </source>
</evidence>
<evidence type="ECO:0000256" key="6">
    <source>
        <dbReference type="ARBA" id="ARBA00022670"/>
    </source>
</evidence>
<evidence type="ECO:0000256" key="12">
    <source>
        <dbReference type="ARBA" id="ARBA00023136"/>
    </source>
</evidence>
<comment type="subcellular location">
    <subcellularLocation>
        <location evidence="2">Cell membrane</location>
    </subcellularLocation>
    <subcellularLocation>
        <location evidence="1">Membrane</location>
        <topology evidence="1">Single-pass membrane protein</topology>
    </subcellularLocation>
</comment>
<dbReference type="FunFam" id="3.40.710.10:FF:000024">
    <property type="entry name" value="Penicillin-binding protein 2"/>
    <property type="match status" value="1"/>
</dbReference>
<keyword evidence="7" id="KW-0812">Transmembrane</keyword>
<dbReference type="GO" id="GO:0071972">
    <property type="term" value="F:peptidoglycan L,D-transpeptidase activity"/>
    <property type="evidence" value="ECO:0007669"/>
    <property type="project" value="TreeGrafter"/>
</dbReference>
<evidence type="ECO:0000256" key="9">
    <source>
        <dbReference type="ARBA" id="ARBA00022960"/>
    </source>
</evidence>
<keyword evidence="9" id="KW-0133">Cell shape</keyword>
<dbReference type="EMBL" id="AACCUL010000001">
    <property type="protein sequence ID" value="EAK0333408.1"/>
    <property type="molecule type" value="Genomic_DNA"/>
</dbReference>
<feature type="domain" description="Penicillin-binding protein dimerisation" evidence="15">
    <location>
        <begin position="47"/>
        <end position="222"/>
    </location>
</feature>
<evidence type="ECO:0000256" key="4">
    <source>
        <dbReference type="ARBA" id="ARBA00022519"/>
    </source>
</evidence>
<evidence type="ECO:0000259" key="14">
    <source>
        <dbReference type="Pfam" id="PF00905"/>
    </source>
</evidence>
<keyword evidence="4" id="KW-0997">Cell inner membrane</keyword>
<dbReference type="Pfam" id="PF00905">
    <property type="entry name" value="Transpeptidase"/>
    <property type="match status" value="1"/>
</dbReference>
<evidence type="ECO:0000256" key="13">
    <source>
        <dbReference type="ARBA" id="ARBA00023316"/>
    </source>
</evidence>
<dbReference type="Gene3D" id="3.90.1310.10">
    <property type="entry name" value="Penicillin-binding protein 2a (Domain 2)"/>
    <property type="match status" value="1"/>
</dbReference>
<evidence type="ECO:0000256" key="10">
    <source>
        <dbReference type="ARBA" id="ARBA00022984"/>
    </source>
</evidence>
<evidence type="ECO:0000256" key="8">
    <source>
        <dbReference type="ARBA" id="ARBA00022801"/>
    </source>
</evidence>
<dbReference type="InterPro" id="IPR050515">
    <property type="entry name" value="Beta-lactam/transpept"/>
</dbReference>
<keyword evidence="8 17" id="KW-0378">Hydrolase</keyword>
<dbReference type="InterPro" id="IPR012338">
    <property type="entry name" value="Beta-lactam/transpept-like"/>
</dbReference>
<dbReference type="GO" id="GO:0009002">
    <property type="term" value="F:serine-type D-Ala-D-Ala carboxypeptidase activity"/>
    <property type="evidence" value="ECO:0007669"/>
    <property type="project" value="UniProtKB-EC"/>
</dbReference>
<dbReference type="Gene3D" id="3.30.1390.30">
    <property type="entry name" value="Penicillin-binding protein 2a, domain 3"/>
    <property type="match status" value="1"/>
</dbReference>
<dbReference type="EMBL" id="AACCVU010000001">
    <property type="protein sequence ID" value="EAK0394036.1"/>
    <property type="molecule type" value="Genomic_DNA"/>
</dbReference>
<keyword evidence="13" id="KW-0961">Cell wall biogenesis/degradation</keyword>
<keyword evidence="5 17" id="KW-0121">Carboxypeptidase</keyword>
<dbReference type="GO" id="GO:0008658">
    <property type="term" value="F:penicillin binding"/>
    <property type="evidence" value="ECO:0007669"/>
    <property type="project" value="InterPro"/>
</dbReference>
<dbReference type="InterPro" id="IPR001460">
    <property type="entry name" value="PCN-bd_Tpept"/>
</dbReference>
<keyword evidence="11" id="KW-1133">Transmembrane helix</keyword>
<dbReference type="PANTHER" id="PTHR30627:SF2">
    <property type="entry name" value="PEPTIDOGLYCAN D,D-TRANSPEPTIDASE MRDA"/>
    <property type="match status" value="1"/>
</dbReference>
<protein>
    <submittedName>
        <fullName evidence="17">Penicillin-binding protein 2</fullName>
        <ecNumber evidence="17">3.4.16.4</ecNumber>
    </submittedName>
</protein>
<dbReference type="SUPFAM" id="SSF56519">
    <property type="entry name" value="Penicillin binding protein dimerisation domain"/>
    <property type="match status" value="1"/>
</dbReference>
<evidence type="ECO:0000313" key="16">
    <source>
        <dbReference type="EMBL" id="EAK0333408.1"/>
    </source>
</evidence>
<evidence type="ECO:0000313" key="17">
    <source>
        <dbReference type="EMBL" id="EAK0394036.1"/>
    </source>
</evidence>
<dbReference type="GO" id="GO:0071555">
    <property type="term" value="P:cell wall organization"/>
    <property type="evidence" value="ECO:0007669"/>
    <property type="project" value="UniProtKB-KW"/>
</dbReference>
<dbReference type="Gene3D" id="3.40.710.10">
    <property type="entry name" value="DD-peptidase/beta-lactamase superfamily"/>
    <property type="match status" value="1"/>
</dbReference>
<evidence type="ECO:0000256" key="2">
    <source>
        <dbReference type="ARBA" id="ARBA00004236"/>
    </source>
</evidence>
<dbReference type="GO" id="GO:0006508">
    <property type="term" value="P:proteolysis"/>
    <property type="evidence" value="ECO:0007669"/>
    <property type="project" value="UniProtKB-KW"/>
</dbReference>
<keyword evidence="12" id="KW-0472">Membrane</keyword>
<feature type="domain" description="Penicillin-binding protein transpeptidase" evidence="14">
    <location>
        <begin position="253"/>
        <end position="595"/>
    </location>
</feature>
<dbReference type="InterPro" id="IPR005311">
    <property type="entry name" value="PBP_dimer"/>
</dbReference>
<dbReference type="Pfam" id="PF03717">
    <property type="entry name" value="PBP_dimer"/>
    <property type="match status" value="1"/>
</dbReference>
<dbReference type="PANTHER" id="PTHR30627">
    <property type="entry name" value="PEPTIDOGLYCAN D,D-TRANSPEPTIDASE"/>
    <property type="match status" value="1"/>
</dbReference>
<keyword evidence="6" id="KW-0645">Protease</keyword>
<dbReference type="AlphaFoldDB" id="A0A5T0L9Y2"/>
<keyword evidence="3" id="KW-1003">Cell membrane</keyword>
<evidence type="ECO:0000259" key="15">
    <source>
        <dbReference type="Pfam" id="PF03717"/>
    </source>
</evidence>
<name>A0A5T0L9Y2_CAMJU</name>
<dbReference type="SUPFAM" id="SSF56601">
    <property type="entry name" value="beta-lactamase/transpeptidase-like"/>
    <property type="match status" value="1"/>
</dbReference>
<dbReference type="InterPro" id="IPR017790">
    <property type="entry name" value="Penicillin-binding_protein_2"/>
</dbReference>
<dbReference type="GO" id="GO:0008360">
    <property type="term" value="P:regulation of cell shape"/>
    <property type="evidence" value="ECO:0007669"/>
    <property type="project" value="UniProtKB-KW"/>
</dbReference>
<accession>A0A5T0L9Y2</accession>
<gene>
    <name evidence="17" type="primary">mrdA</name>
    <name evidence="16" type="ORF">YO11_00485</name>
    <name evidence="17" type="ORF">YP41_00485</name>
</gene>
<keyword evidence="10" id="KW-0573">Peptidoglycan synthesis</keyword>
<sequence length="602" mass="68027">MRMRLVVGFILLFFIFLLSRVYYLSIKSNVYYEELAKQNAIKTEFLPPVRGQITDRNGTLLAINDLGFSISIKPYLSIKKSNKGILDKELSELTNLFPDLNASKLAEIYKRNDSYYNQDFIKVVDFIPYDEIIPHYSELNLNKTIKIDPVVKRKYPFGKLASHIIGYVGKANLQDVQENEIAKLSNYTGKSGIERYYNDILQGEKGTRVYKVNALNQEVEQLSYTPAMSNDIELTIDIELQSYLTSLFEGNAGAAIIMNVNNGSILAAGSFPEYDLNPFVTGISFKDWDELSNSLDHPFTNKLINGYYPPGSVVKMGVGLSFLNSKNISPSTQYVCNGSIELGGRFFRCWNRSGHGPVDLKHAIKYSCDVYFYNGSLQVGIDQISETLSRIGFGAKTGVDLPSEFVGTLPSKEWKMQRYRQSWFQGDTLNTAIGQGNFLATPMQIARYTAQIAKGGEVIPHFLKSIENNNNTTIENQMDENKKEIFTLFEKSQLPYIRDAMYAVANEQGGTSYRYLHNLDVKVAAKTGTAQVVGFSQTDKNRVDEKQFEYYTRSHAWLTSYAPYSKPKYVVTVLLEHGGRNITSGATVAKIYQKMIELGYFK</sequence>
<dbReference type="EC" id="3.4.16.4" evidence="17"/>
<evidence type="ECO:0000256" key="3">
    <source>
        <dbReference type="ARBA" id="ARBA00022475"/>
    </source>
</evidence>
<reference evidence="17" key="1">
    <citation type="submission" date="2018-05" db="EMBL/GenBank/DDBJ databases">
        <authorList>
            <consortium name="PulseNet: The National Subtyping Network for Foodborne Disease Surveillance"/>
            <person name="Tarr C.L."/>
            <person name="Trees E."/>
            <person name="Katz L.S."/>
            <person name="Carleton-Romer H.A."/>
            <person name="Stroika S."/>
            <person name="Kucerova Z."/>
            <person name="Roache K.F."/>
            <person name="Sabol A.L."/>
            <person name="Besser J."/>
            <person name="Gerner-Smidt P."/>
        </authorList>
    </citation>
    <scope>NUCLEOTIDE SEQUENCE</scope>
    <source>
        <strain evidence="16">2009D7493</strain>
        <strain evidence="17">2009D7494</strain>
    </source>
</reference>
<dbReference type="NCBIfam" id="TIGR03423">
    <property type="entry name" value="pbp2_mrdA"/>
    <property type="match status" value="1"/>
</dbReference>
<dbReference type="GO" id="GO:0009252">
    <property type="term" value="P:peptidoglycan biosynthetic process"/>
    <property type="evidence" value="ECO:0007669"/>
    <property type="project" value="UniProtKB-KW"/>
</dbReference>
<dbReference type="GO" id="GO:0005886">
    <property type="term" value="C:plasma membrane"/>
    <property type="evidence" value="ECO:0007669"/>
    <property type="project" value="UniProtKB-SubCell"/>
</dbReference>
<dbReference type="InterPro" id="IPR036138">
    <property type="entry name" value="PBP_dimer_sf"/>
</dbReference>
<comment type="caution">
    <text evidence="17">The sequence shown here is derived from an EMBL/GenBank/DDBJ whole genome shotgun (WGS) entry which is preliminary data.</text>
</comment>
<proteinExistence type="predicted"/>
<evidence type="ECO:0000256" key="7">
    <source>
        <dbReference type="ARBA" id="ARBA00022692"/>
    </source>
</evidence>
<evidence type="ECO:0000256" key="1">
    <source>
        <dbReference type="ARBA" id="ARBA00004167"/>
    </source>
</evidence>
<evidence type="ECO:0000256" key="11">
    <source>
        <dbReference type="ARBA" id="ARBA00022989"/>
    </source>
</evidence>
<organism evidence="17">
    <name type="scientific">Campylobacter jejuni</name>
    <dbReference type="NCBI Taxonomy" id="197"/>
    <lineage>
        <taxon>Bacteria</taxon>
        <taxon>Pseudomonadati</taxon>
        <taxon>Campylobacterota</taxon>
        <taxon>Epsilonproteobacteria</taxon>
        <taxon>Campylobacterales</taxon>
        <taxon>Campylobacteraceae</taxon>
        <taxon>Campylobacter</taxon>
    </lineage>
</organism>